<dbReference type="PANTHER" id="PTHR43689:SF8">
    <property type="entry name" value="ALPHA_BETA-HYDROLASES SUPERFAMILY PROTEIN"/>
    <property type="match status" value="1"/>
</dbReference>
<feature type="compositionally biased region" description="Basic and acidic residues" evidence="1">
    <location>
        <begin position="289"/>
        <end position="300"/>
    </location>
</feature>
<organism evidence="3 4">
    <name type="scientific">Pseudonocardia hydrocarbonoxydans</name>
    <dbReference type="NCBI Taxonomy" id="76726"/>
    <lineage>
        <taxon>Bacteria</taxon>
        <taxon>Bacillati</taxon>
        <taxon>Actinomycetota</taxon>
        <taxon>Actinomycetes</taxon>
        <taxon>Pseudonocardiales</taxon>
        <taxon>Pseudonocardiaceae</taxon>
        <taxon>Pseudonocardia</taxon>
    </lineage>
</organism>
<dbReference type="Proteomes" id="UP000320338">
    <property type="component" value="Unassembled WGS sequence"/>
</dbReference>
<protein>
    <recommendedName>
        <fullName evidence="2">AB hydrolase-1 domain-containing protein</fullName>
    </recommendedName>
</protein>
<dbReference type="PRINTS" id="PR00111">
    <property type="entry name" value="ABHYDROLASE"/>
</dbReference>
<gene>
    <name evidence="3" type="ORF">PHY01_23760</name>
</gene>
<reference evidence="3 4" key="1">
    <citation type="submission" date="2019-06" db="EMBL/GenBank/DDBJ databases">
        <title>Whole genome shotgun sequence of Pseudonocardia hydrocarbonoxydans NBRC 14498.</title>
        <authorList>
            <person name="Hosoyama A."/>
            <person name="Uohara A."/>
            <person name="Ohji S."/>
            <person name="Ichikawa N."/>
        </authorList>
    </citation>
    <scope>NUCLEOTIDE SEQUENCE [LARGE SCALE GENOMIC DNA]</scope>
    <source>
        <strain evidence="3 4">NBRC 14498</strain>
    </source>
</reference>
<dbReference type="Pfam" id="PF12697">
    <property type="entry name" value="Abhydrolase_6"/>
    <property type="match status" value="1"/>
</dbReference>
<evidence type="ECO:0000256" key="1">
    <source>
        <dbReference type="SAM" id="MobiDB-lite"/>
    </source>
</evidence>
<dbReference type="EMBL" id="BJNG01000017">
    <property type="protein sequence ID" value="GEC20093.1"/>
    <property type="molecule type" value="Genomic_DNA"/>
</dbReference>
<dbReference type="InterPro" id="IPR000073">
    <property type="entry name" value="AB_hydrolase_1"/>
</dbReference>
<accession>A0A4Y3WMK7</accession>
<dbReference type="SUPFAM" id="SSF53474">
    <property type="entry name" value="alpha/beta-Hydrolases"/>
    <property type="match status" value="1"/>
</dbReference>
<feature type="domain" description="AB hydrolase-1" evidence="2">
    <location>
        <begin position="10"/>
        <end position="263"/>
    </location>
</feature>
<dbReference type="AlphaFoldDB" id="A0A4Y3WMK7"/>
<dbReference type="InterPro" id="IPR029058">
    <property type="entry name" value="AB_hydrolase_fold"/>
</dbReference>
<comment type="caution">
    <text evidence="3">The sequence shown here is derived from an EMBL/GenBank/DDBJ whole genome shotgun (WGS) entry which is preliminary data.</text>
</comment>
<evidence type="ECO:0000313" key="4">
    <source>
        <dbReference type="Proteomes" id="UP000320338"/>
    </source>
</evidence>
<evidence type="ECO:0000313" key="3">
    <source>
        <dbReference type="EMBL" id="GEC20093.1"/>
    </source>
</evidence>
<proteinExistence type="predicted"/>
<evidence type="ECO:0000259" key="2">
    <source>
        <dbReference type="Pfam" id="PF12697"/>
    </source>
</evidence>
<dbReference type="Gene3D" id="3.40.50.1820">
    <property type="entry name" value="alpha/beta hydrolase"/>
    <property type="match status" value="1"/>
</dbReference>
<feature type="region of interest" description="Disordered" evidence="1">
    <location>
        <begin position="281"/>
        <end position="317"/>
    </location>
</feature>
<sequence length="317" mass="33906">MDHGGAGPDIVLVHGLGGSHLNWDLIAPRLTPYGRVLALDLPGFGLSAPDGRAAGVGRNVGALEGFLRSTARPPVVLVGNSMGGLVSVLLTARSPGLVRGLVLLDPALPAPSRVLRSPTAVAQLLLHAVPGVGERVRAARRRRRGPLRTVLDTLELCGVDPARLPPDLLRRSVALAARQTDVTGMDRAFLSASRSVAWALLRTRRYRAARDAVGVPVLLVHGDRDALVPVAAARAVAAQHPGWRYVELPGVGHLPQLQEPERVGRLLGGWLGELDRADPLRDQRRRTIRPLDAEPEKATDTPRTNPKSYQPPELPTS</sequence>
<keyword evidence="4" id="KW-1185">Reference proteome</keyword>
<name>A0A4Y3WMK7_9PSEU</name>
<dbReference type="GO" id="GO:0003824">
    <property type="term" value="F:catalytic activity"/>
    <property type="evidence" value="ECO:0007669"/>
    <property type="project" value="UniProtKB-ARBA"/>
</dbReference>
<dbReference type="PANTHER" id="PTHR43689">
    <property type="entry name" value="HYDROLASE"/>
    <property type="match status" value="1"/>
</dbReference>